<comment type="similarity">
    <text evidence="1 2">Belongs to the AB hydrolase superfamily. Lipase family.</text>
</comment>
<keyword evidence="2" id="KW-0378">Hydrolase</keyword>
<dbReference type="FunFam" id="3.40.50.1820:FF:000179">
    <property type="entry name" value="Lipase"/>
    <property type="match status" value="1"/>
</dbReference>
<feature type="domain" description="Partial AB-hydrolase lipase" evidence="5">
    <location>
        <begin position="29"/>
        <end position="98"/>
    </location>
</feature>
<dbReference type="WBParaSite" id="Pan_g23168.t1">
    <property type="protein sequence ID" value="Pan_g23168.t1"/>
    <property type="gene ID" value="Pan_g23168"/>
</dbReference>
<dbReference type="InterPro" id="IPR025483">
    <property type="entry name" value="Lipase_euk"/>
</dbReference>
<keyword evidence="2" id="KW-0442">Lipid degradation</keyword>
<dbReference type="Proteomes" id="UP000492821">
    <property type="component" value="Unassembled WGS sequence"/>
</dbReference>
<keyword evidence="6" id="KW-1185">Reference proteome</keyword>
<dbReference type="InterPro" id="IPR029058">
    <property type="entry name" value="AB_hydrolase_fold"/>
</dbReference>
<dbReference type="InterPro" id="IPR006693">
    <property type="entry name" value="AB_hydrolase_lipase"/>
</dbReference>
<evidence type="ECO:0000313" key="7">
    <source>
        <dbReference type="WBParaSite" id="Pan_g23168.t1"/>
    </source>
</evidence>
<keyword evidence="2" id="KW-0443">Lipid metabolism</keyword>
<evidence type="ECO:0000256" key="2">
    <source>
        <dbReference type="PIRNR" id="PIRNR000862"/>
    </source>
</evidence>
<feature type="active site" description="Charge relay system" evidence="3">
    <location>
        <position position="347"/>
    </location>
</feature>
<feature type="signal peptide" evidence="4">
    <location>
        <begin position="1"/>
        <end position="19"/>
    </location>
</feature>
<evidence type="ECO:0000313" key="6">
    <source>
        <dbReference type="Proteomes" id="UP000492821"/>
    </source>
</evidence>
<organism evidence="6 7">
    <name type="scientific">Panagrellus redivivus</name>
    <name type="common">Microworm</name>
    <dbReference type="NCBI Taxonomy" id="6233"/>
    <lineage>
        <taxon>Eukaryota</taxon>
        <taxon>Metazoa</taxon>
        <taxon>Ecdysozoa</taxon>
        <taxon>Nematoda</taxon>
        <taxon>Chromadorea</taxon>
        <taxon>Rhabditida</taxon>
        <taxon>Tylenchina</taxon>
        <taxon>Panagrolaimomorpha</taxon>
        <taxon>Panagrolaimoidea</taxon>
        <taxon>Panagrolaimidae</taxon>
        <taxon>Panagrellus</taxon>
    </lineage>
</organism>
<evidence type="ECO:0000256" key="1">
    <source>
        <dbReference type="ARBA" id="ARBA00010701"/>
    </source>
</evidence>
<reference evidence="6" key="1">
    <citation type="journal article" date="2013" name="Genetics">
        <title>The draft genome and transcriptome of Panagrellus redivivus are shaped by the harsh demands of a free-living lifestyle.</title>
        <authorList>
            <person name="Srinivasan J."/>
            <person name="Dillman A.R."/>
            <person name="Macchietto M.G."/>
            <person name="Heikkinen L."/>
            <person name="Lakso M."/>
            <person name="Fracchia K.M."/>
            <person name="Antoshechkin I."/>
            <person name="Mortazavi A."/>
            <person name="Wong G."/>
            <person name="Sternberg P.W."/>
        </authorList>
    </citation>
    <scope>NUCLEOTIDE SEQUENCE [LARGE SCALE GENOMIC DNA]</scope>
    <source>
        <strain evidence="6">MT8872</strain>
    </source>
</reference>
<feature type="chain" id="PRO_5028976646" description="Lipase" evidence="4">
    <location>
        <begin position="20"/>
        <end position="409"/>
    </location>
</feature>
<protein>
    <recommendedName>
        <fullName evidence="2">Lipase</fullName>
    </recommendedName>
</protein>
<reference evidence="7" key="2">
    <citation type="submission" date="2020-10" db="UniProtKB">
        <authorList>
            <consortium name="WormBaseParasite"/>
        </authorList>
    </citation>
    <scope>IDENTIFICATION</scope>
</reference>
<dbReference type="PANTHER" id="PTHR11005">
    <property type="entry name" value="LYSOSOMAL ACID LIPASE-RELATED"/>
    <property type="match status" value="1"/>
</dbReference>
<dbReference type="GO" id="GO:0016788">
    <property type="term" value="F:hydrolase activity, acting on ester bonds"/>
    <property type="evidence" value="ECO:0007669"/>
    <property type="project" value="InterPro"/>
</dbReference>
<dbReference type="Pfam" id="PF04083">
    <property type="entry name" value="Abhydro_lipase"/>
    <property type="match status" value="1"/>
</dbReference>
<feature type="active site" description="Charge relay system" evidence="3">
    <location>
        <position position="379"/>
    </location>
</feature>
<name>A0A7E4VP39_PANRE</name>
<evidence type="ECO:0000259" key="5">
    <source>
        <dbReference type="Pfam" id="PF04083"/>
    </source>
</evidence>
<dbReference type="Gene3D" id="3.40.50.1820">
    <property type="entry name" value="alpha/beta hydrolase"/>
    <property type="match status" value="1"/>
</dbReference>
<evidence type="ECO:0000256" key="4">
    <source>
        <dbReference type="SAM" id="SignalP"/>
    </source>
</evidence>
<proteinExistence type="inferred from homology"/>
<evidence type="ECO:0000256" key="3">
    <source>
        <dbReference type="PIRSR" id="PIRSR000862-1"/>
    </source>
</evidence>
<feature type="active site" description="Nucleophile" evidence="3">
    <location>
        <position position="174"/>
    </location>
</feature>
<dbReference type="GO" id="GO:0016042">
    <property type="term" value="P:lipid catabolic process"/>
    <property type="evidence" value="ECO:0007669"/>
    <property type="project" value="UniProtKB-KW"/>
</dbReference>
<keyword evidence="4" id="KW-0732">Signal</keyword>
<dbReference type="AlphaFoldDB" id="A0A7E4VP39"/>
<accession>A0A7E4VP39</accession>
<dbReference type="PIRSF" id="PIRSF000862">
    <property type="entry name" value="Steryl_ester_lip"/>
    <property type="match status" value="1"/>
</dbReference>
<sequence length="409" mass="45488">MKILCFTLLSFVVFSSTSADGTVGIGLSTPEIITRRGYPVESHTSITDDGYILTLHRIPYGFNGTNVTQPVETNATLRRPVVFLQHGLEGTSSEWVSNHPNLALAYILADAGFDVWMGNSRGNVYSRNHTILDTKSTEFWNFTWYDMSRHDLNASIDTVLAATGEQSLYYVGHSQGTTTMFTKLAEEPEFGSKVRKFFALAPVVTVGYIQGTMAIIASSMFHKVKSWYCQGSGQFPLMRYISPDFSVSACNIPIFGHLYCHGVLSAISGVTLFQIDATRIPELLADHPGGTSTKNIYHWMQMAHTGRYAAFDYGADANWVEYGQPIPPTFNLKAIKTDMHLFWSPSDFLADSTDVTSCLLPYLNPDYLVQNVQLANFGHLDFVYGDQAAAQIYHPIVNTINRDWQTAST</sequence>
<dbReference type="SUPFAM" id="SSF53474">
    <property type="entry name" value="alpha/beta-Hydrolases"/>
    <property type="match status" value="1"/>
</dbReference>